<feature type="domain" description="N-acetyltransferase" evidence="3">
    <location>
        <begin position="12"/>
        <end position="173"/>
    </location>
</feature>
<dbReference type="Pfam" id="PF00583">
    <property type="entry name" value="Acetyltransf_1"/>
    <property type="match status" value="1"/>
</dbReference>
<protein>
    <submittedName>
        <fullName evidence="4">GNAT superfamily N-acetyltransferase</fullName>
    </submittedName>
</protein>
<dbReference type="Gene3D" id="3.40.630.30">
    <property type="match status" value="1"/>
</dbReference>
<dbReference type="InterPro" id="IPR000182">
    <property type="entry name" value="GNAT_dom"/>
</dbReference>
<dbReference type="InterPro" id="IPR050832">
    <property type="entry name" value="Bact_Acetyltransf"/>
</dbReference>
<keyword evidence="5" id="KW-1185">Reference proteome</keyword>
<sequence length="177" mass="19202">MPDPSSPGGPGLEIRRVGYGQPDAMRLIEEVQAEYVVRYGGRDDTPLDPVMFEPPRGSFYVAYLDGDAVASGAWRRTDVEVFGTRETAEVKRMYVVPRARGRGVARRLLAHLEATAARAGARALVLETGTRQPEAMALYESSGYTPVPGFGYYRDAPLSRCFGKALPAVVPAPGPSR</sequence>
<keyword evidence="2" id="KW-0012">Acyltransferase</keyword>
<organism evidence="4 5">
    <name type="scientific">Nocardioides panaciterrulae</name>
    <dbReference type="NCBI Taxonomy" id="661492"/>
    <lineage>
        <taxon>Bacteria</taxon>
        <taxon>Bacillati</taxon>
        <taxon>Actinomycetota</taxon>
        <taxon>Actinomycetes</taxon>
        <taxon>Propionibacteriales</taxon>
        <taxon>Nocardioidaceae</taxon>
        <taxon>Nocardioides</taxon>
    </lineage>
</organism>
<dbReference type="RefSeq" id="WP_281380846.1">
    <property type="nucleotide sequence ID" value="NZ_JACCBG010000001.1"/>
</dbReference>
<keyword evidence="1 4" id="KW-0808">Transferase</keyword>
<dbReference type="Proteomes" id="UP000535511">
    <property type="component" value="Unassembled WGS sequence"/>
</dbReference>
<evidence type="ECO:0000313" key="4">
    <source>
        <dbReference type="EMBL" id="NYD43363.1"/>
    </source>
</evidence>
<dbReference type="PANTHER" id="PTHR43877">
    <property type="entry name" value="AMINOALKYLPHOSPHONATE N-ACETYLTRANSFERASE-RELATED-RELATED"/>
    <property type="match status" value="1"/>
</dbReference>
<gene>
    <name evidence="4" type="ORF">BJZ21_003446</name>
</gene>
<dbReference type="PROSITE" id="PS51186">
    <property type="entry name" value="GNAT"/>
    <property type="match status" value="1"/>
</dbReference>
<dbReference type="AlphaFoldDB" id="A0A7Y9E8W8"/>
<reference evidence="4 5" key="1">
    <citation type="submission" date="2020-07" db="EMBL/GenBank/DDBJ databases">
        <title>Sequencing the genomes of 1000 actinobacteria strains.</title>
        <authorList>
            <person name="Klenk H.-P."/>
        </authorList>
    </citation>
    <scope>NUCLEOTIDE SEQUENCE [LARGE SCALE GENOMIC DNA]</scope>
    <source>
        <strain evidence="4 5">DSM 21350</strain>
    </source>
</reference>
<dbReference type="GO" id="GO:0016747">
    <property type="term" value="F:acyltransferase activity, transferring groups other than amino-acyl groups"/>
    <property type="evidence" value="ECO:0007669"/>
    <property type="project" value="InterPro"/>
</dbReference>
<dbReference type="InterPro" id="IPR016181">
    <property type="entry name" value="Acyl_CoA_acyltransferase"/>
</dbReference>
<accession>A0A7Y9E8W8</accession>
<dbReference type="SUPFAM" id="SSF55729">
    <property type="entry name" value="Acyl-CoA N-acyltransferases (Nat)"/>
    <property type="match status" value="1"/>
</dbReference>
<evidence type="ECO:0000259" key="3">
    <source>
        <dbReference type="PROSITE" id="PS51186"/>
    </source>
</evidence>
<name>A0A7Y9E8W8_9ACTN</name>
<evidence type="ECO:0000256" key="1">
    <source>
        <dbReference type="ARBA" id="ARBA00022679"/>
    </source>
</evidence>
<dbReference type="PANTHER" id="PTHR43877:SF2">
    <property type="entry name" value="AMINOALKYLPHOSPHONATE N-ACETYLTRANSFERASE-RELATED"/>
    <property type="match status" value="1"/>
</dbReference>
<evidence type="ECO:0000313" key="5">
    <source>
        <dbReference type="Proteomes" id="UP000535511"/>
    </source>
</evidence>
<evidence type="ECO:0000256" key="2">
    <source>
        <dbReference type="ARBA" id="ARBA00023315"/>
    </source>
</evidence>
<proteinExistence type="predicted"/>
<comment type="caution">
    <text evidence="4">The sequence shown here is derived from an EMBL/GenBank/DDBJ whole genome shotgun (WGS) entry which is preliminary data.</text>
</comment>
<dbReference type="EMBL" id="JACCBG010000001">
    <property type="protein sequence ID" value="NYD43363.1"/>
    <property type="molecule type" value="Genomic_DNA"/>
</dbReference>